<evidence type="ECO:0000256" key="4">
    <source>
        <dbReference type="ARBA" id="ARBA00022723"/>
    </source>
</evidence>
<keyword evidence="5" id="KW-0460">Magnesium</keyword>
<dbReference type="GO" id="GO:0106350">
    <property type="term" value="F:all-trans-octaprenyl-diphosphate synthase activity"/>
    <property type="evidence" value="ECO:0007669"/>
    <property type="project" value="UniProtKB-EC"/>
</dbReference>
<dbReference type="EC" id="2.5.1.90" evidence="7"/>
<dbReference type="Proteomes" id="UP000231632">
    <property type="component" value="Unassembled WGS sequence"/>
</dbReference>
<dbReference type="PANTHER" id="PTHR12001">
    <property type="entry name" value="GERANYLGERANYL PYROPHOSPHATE SYNTHASE"/>
    <property type="match status" value="1"/>
</dbReference>
<evidence type="ECO:0000256" key="3">
    <source>
        <dbReference type="ARBA" id="ARBA00022679"/>
    </source>
</evidence>
<dbReference type="CDD" id="cd00685">
    <property type="entry name" value="Trans_IPPS_HT"/>
    <property type="match status" value="1"/>
</dbReference>
<evidence type="ECO:0000256" key="1">
    <source>
        <dbReference type="ARBA" id="ARBA00001946"/>
    </source>
</evidence>
<dbReference type="InterPro" id="IPR000092">
    <property type="entry name" value="Polyprenyl_synt"/>
</dbReference>
<evidence type="ECO:0000313" key="7">
    <source>
        <dbReference type="EMBL" id="GAV21265.1"/>
    </source>
</evidence>
<accession>A0A1L8CQR2</accession>
<comment type="cofactor">
    <cofactor evidence="1">
        <name>Mg(2+)</name>
        <dbReference type="ChEBI" id="CHEBI:18420"/>
    </cofactor>
</comment>
<dbReference type="SFLD" id="SFLDS00005">
    <property type="entry name" value="Isoprenoid_Synthase_Type_I"/>
    <property type="match status" value="1"/>
</dbReference>
<evidence type="ECO:0000256" key="2">
    <source>
        <dbReference type="ARBA" id="ARBA00006706"/>
    </source>
</evidence>
<dbReference type="EMBL" id="BDFD01000024">
    <property type="protein sequence ID" value="GAV21265.1"/>
    <property type="molecule type" value="Genomic_DNA"/>
</dbReference>
<dbReference type="Pfam" id="PF00348">
    <property type="entry name" value="polyprenyl_synt"/>
    <property type="match status" value="1"/>
</dbReference>
<dbReference type="PROSITE" id="PS00723">
    <property type="entry name" value="POLYPRENYL_SYNTHASE_1"/>
    <property type="match status" value="1"/>
</dbReference>
<comment type="caution">
    <text evidence="7">The sequence shown here is derived from an EMBL/GenBank/DDBJ whole genome shotgun (WGS) entry which is preliminary data.</text>
</comment>
<dbReference type="AlphaFoldDB" id="A0A1L8CQR2"/>
<keyword evidence="4" id="KW-0479">Metal-binding</keyword>
<dbReference type="InterPro" id="IPR008949">
    <property type="entry name" value="Isoprenoid_synthase_dom_sf"/>
</dbReference>
<dbReference type="PANTHER" id="PTHR12001:SF69">
    <property type="entry name" value="ALL TRANS-POLYPRENYL-DIPHOSPHATE SYNTHASE PDSS1"/>
    <property type="match status" value="1"/>
</dbReference>
<evidence type="ECO:0000313" key="8">
    <source>
        <dbReference type="Proteomes" id="UP000231632"/>
    </source>
</evidence>
<dbReference type="STRING" id="1921010.MMIC_P2247"/>
<dbReference type="SUPFAM" id="SSF48576">
    <property type="entry name" value="Terpenoid synthases"/>
    <property type="match status" value="1"/>
</dbReference>
<dbReference type="InterPro" id="IPR033749">
    <property type="entry name" value="Polyprenyl_synt_CS"/>
</dbReference>
<dbReference type="GO" id="GO:0008299">
    <property type="term" value="P:isoprenoid biosynthetic process"/>
    <property type="evidence" value="ECO:0007669"/>
    <property type="project" value="InterPro"/>
</dbReference>
<dbReference type="GO" id="GO:0046872">
    <property type="term" value="F:metal ion binding"/>
    <property type="evidence" value="ECO:0007669"/>
    <property type="project" value="UniProtKB-KW"/>
</dbReference>
<proteinExistence type="inferred from homology"/>
<name>A0A1L8CQR2_9PROT</name>
<sequence length="333" mass="36683">MLSAVTDLKTSPLERAVDLCRSDMELVDACIHENLQSDIMMIPAIGHYIVNSGGKRLRPLLCLLTARLFNYQGTRHIPLSVVVEFIHTASLLHDDVVDSSDQRRGNPSANGVWGNQASVLVGDYLFSRSFQMMVADGDMAMLKLMSDVTNALAEGEVLQLSRTFHLEMTEAECLEVIERKTAVLFKAASEVGAHAAGQDADVVAALAEYGMCLGVAFQLMDDALDYLVEAEQAGKPVGHDLEEGKITMPLIHAMKHDAELAKRVEEISERDGYLEGDREWIRERVAAQDGSGFTMARARDYAERAKSLLPEHTDPEIKSLLAELADFSACRPY</sequence>
<keyword evidence="3 6" id="KW-0808">Transferase</keyword>
<keyword evidence="8" id="KW-1185">Reference proteome</keyword>
<evidence type="ECO:0000256" key="6">
    <source>
        <dbReference type="RuleBase" id="RU004466"/>
    </source>
</evidence>
<evidence type="ECO:0000256" key="5">
    <source>
        <dbReference type="ARBA" id="ARBA00022842"/>
    </source>
</evidence>
<gene>
    <name evidence="7" type="ORF">MMIC_P2247</name>
</gene>
<protein>
    <submittedName>
        <fullName evidence="7">Octaprenyl-diphosphate synthase</fullName>
        <ecNumber evidence="7">2.5.1.90</ecNumber>
    </submittedName>
</protein>
<dbReference type="Gene3D" id="1.10.600.10">
    <property type="entry name" value="Farnesyl Diphosphate Synthase"/>
    <property type="match status" value="1"/>
</dbReference>
<reference evidence="7 8" key="1">
    <citation type="journal article" date="2017" name="Arch. Microbiol.">
        <title>Mariprofundus micogutta sp. nov., a novel iron-oxidizing zetaproteobacterium isolated from a deep-sea hydrothermal field at the Bayonnaise knoll of the Izu-Ogasawara arc, and a description of Mariprofundales ord. nov. and Zetaproteobacteria classis nov.</title>
        <authorList>
            <person name="Makita H."/>
            <person name="Tanaka E."/>
            <person name="Mitsunobu S."/>
            <person name="Miyazaki M."/>
            <person name="Nunoura T."/>
            <person name="Uematsu K."/>
            <person name="Takaki Y."/>
            <person name="Nishi S."/>
            <person name="Shimamura S."/>
            <person name="Takai K."/>
        </authorList>
    </citation>
    <scope>NUCLEOTIDE SEQUENCE [LARGE SCALE GENOMIC DNA]</scope>
    <source>
        <strain evidence="7 8">ET2</strain>
    </source>
</reference>
<organism evidence="7 8">
    <name type="scientific">Mariprofundus micogutta</name>
    <dbReference type="NCBI Taxonomy" id="1921010"/>
    <lineage>
        <taxon>Bacteria</taxon>
        <taxon>Pseudomonadati</taxon>
        <taxon>Pseudomonadota</taxon>
        <taxon>Candidatius Mariprofundia</taxon>
        <taxon>Mariprofundales</taxon>
        <taxon>Mariprofundaceae</taxon>
        <taxon>Mariprofundus</taxon>
    </lineage>
</organism>
<dbReference type="OrthoDB" id="9805316at2"/>
<comment type="similarity">
    <text evidence="2 6">Belongs to the FPP/GGPP synthase family.</text>
</comment>